<feature type="compositionally biased region" description="Basic and acidic residues" evidence="1">
    <location>
        <begin position="897"/>
        <end position="912"/>
    </location>
</feature>
<feature type="compositionally biased region" description="Basic and acidic residues" evidence="1">
    <location>
        <begin position="12"/>
        <end position="32"/>
    </location>
</feature>
<feature type="compositionally biased region" description="Basic and acidic residues" evidence="1">
    <location>
        <begin position="807"/>
        <end position="818"/>
    </location>
</feature>
<dbReference type="SUPFAM" id="SSF82171">
    <property type="entry name" value="DPP6 N-terminal domain-like"/>
    <property type="match status" value="1"/>
</dbReference>
<feature type="domain" description="F-box" evidence="2">
    <location>
        <begin position="36"/>
        <end position="82"/>
    </location>
</feature>
<dbReference type="InterPro" id="IPR015943">
    <property type="entry name" value="WD40/YVTN_repeat-like_dom_sf"/>
</dbReference>
<feature type="region of interest" description="Disordered" evidence="1">
    <location>
        <begin position="672"/>
        <end position="833"/>
    </location>
</feature>
<feature type="compositionally biased region" description="Basic residues" evidence="1">
    <location>
        <begin position="920"/>
        <end position="934"/>
    </location>
</feature>
<evidence type="ECO:0000313" key="3">
    <source>
        <dbReference type="EMBL" id="KAG7292544.1"/>
    </source>
</evidence>
<sequence>MTAADTDMVVGEARRPSIEKKPIVLPDADHAPDKERPAFERLPDEIIQQILQVTDANGFASLALINAKWRSVAQQAHLYAHHLASCPSYSMSHRSPPQAASDHDLPRLRRLFAKEVKRNLFDAYLRPSQTIIKIISNSISSSSCPGGEGIQFSPSPKGHHLLAYNSSRIHVIDVRAPEIAVTREFKILRRPAATCINDEGTMLAVLLTEMEVDIYDLTQTPPKRTHSMILDHSPRAIALSPCGSVLAAAYEGGIEVSSLNPGAMATDRRAVKCDGVDALTFSFDGTQILGTTVQSSQPNTVILTAPYYDPGSHMADDNISALWTTSILFPNTSRDCSHAVLVQNGKFEEAAWAFTYDRSFETFRAVRIDDLRNGTTYFTGPVPSPNSQARLLPCTLPAASYYGDLVSAGFQGKEIWVYGVPEDLDAVPETANAGADSGSNANGLARRNSGPSIRSSVRIQENNDSTRVPQWQILCDKLRNTFVAGSKVGELEGINTVKFVADFGDSSMKERLIVGARGVVPNICVTDDEGIDFVDGGRITIMDFDYGITDGTVREYSIEVGTKEPEVLEEEHRDMATEVAIVRRRTVAQKRGSRSAAVMRSVTSAGRAPPMPSMPTLPTQPSGSAEDDEDDPLLPRRIGALPTRSVPQAATGEEMETQSIEEQEALDAPYAHASPRSGTTLRRAATAAANNRQLHPSAAAGGHIVYRRADGRAEHPHESDADNWVPPPPPYQKEDPGDLPSFLRHTVILPPAGSSAQPPEKPAEQARDRQANRNSSASMHQQHRPLPDEDMPLIISTPKGVSGAFDPPDRHPSERRAETPILQPVPRHPRPQTQAAILRPAQDRLDTIYPATQVPPPHQQQQPVSGGGLLTVPPPSAPGSTSTSFSRRVPSLNRKQSRAERSAAKNVADAKKRGWTGRSTRGKSGRRGKSKGGKKGKDFDAASSAAWTDVTVTAYSLRVLAAPEKRVLQRSIQARAFSASHAPKNGSHRASAVTVHLQPERSTQAQLKRAAIERVKKGLKSQHGGPDHNAAVILVSRTFAPWLHDHEFMPKMLAAAGMHSHPEHPEQRDLTVLAAAVDGVPRYSRELDYFASSEGISVLRGNAGLLLPHLWDAGRAPVDTQQASLEFQPPDTRCVGPMRVTVPLANTLFTSGTPHTLLASRWRTNPGHATDLVELAERTRETVVLTASDLGFLPKSATSVRTNLVPVTQPRKVLASLGNILSKVEINGQPAPPSKELEAVVPQLLEQRHKRGGPPPGPVGVWALTIPKRLMATYPTEALRLEDMQASDEPRLARATAQIFDMLIADGCRLSKVLSGGGGWGPKQGLLSLDPQTTLASDEHQDMQSFIDSFKREAVPKREGEEETFVQFFVEAMPPTPTTATTTSPTTTAADQQQHQQQQQQQTKTPSHAHWKRPAIMIGTAGSAIGLAPPTHAVEACVGLFGAVSSAGVYLERDAEGDGGRPAMASKLDAPGSYLISTAGSWTDGDA</sequence>
<feature type="compositionally biased region" description="Low complexity" evidence="1">
    <location>
        <begin position="679"/>
        <end position="692"/>
    </location>
</feature>
<evidence type="ECO:0000259" key="2">
    <source>
        <dbReference type="PROSITE" id="PS50181"/>
    </source>
</evidence>
<organism evidence="3 4">
    <name type="scientific">Staphylotrichum longicolle</name>
    <dbReference type="NCBI Taxonomy" id="669026"/>
    <lineage>
        <taxon>Eukaryota</taxon>
        <taxon>Fungi</taxon>
        <taxon>Dikarya</taxon>
        <taxon>Ascomycota</taxon>
        <taxon>Pezizomycotina</taxon>
        <taxon>Sordariomycetes</taxon>
        <taxon>Sordariomycetidae</taxon>
        <taxon>Sordariales</taxon>
        <taxon>Chaetomiaceae</taxon>
        <taxon>Staphylotrichum</taxon>
    </lineage>
</organism>
<comment type="caution">
    <text evidence="3">The sequence shown here is derived from an EMBL/GenBank/DDBJ whole genome shotgun (WGS) entry which is preliminary data.</text>
</comment>
<evidence type="ECO:0000256" key="1">
    <source>
        <dbReference type="SAM" id="MobiDB-lite"/>
    </source>
</evidence>
<dbReference type="Proteomes" id="UP001197093">
    <property type="component" value="Unassembled WGS sequence"/>
</dbReference>
<feature type="compositionally biased region" description="Basic and acidic residues" evidence="1">
    <location>
        <begin position="707"/>
        <end position="720"/>
    </location>
</feature>
<gene>
    <name evidence="3" type="ORF">NEMBOFW57_002579</name>
</gene>
<evidence type="ECO:0000313" key="4">
    <source>
        <dbReference type="Proteomes" id="UP001197093"/>
    </source>
</evidence>
<dbReference type="Gene3D" id="2.130.10.10">
    <property type="entry name" value="YVTN repeat-like/Quinoprotein amine dehydrogenase"/>
    <property type="match status" value="1"/>
</dbReference>
<feature type="region of interest" description="Disordered" evidence="1">
    <location>
        <begin position="1372"/>
        <end position="1409"/>
    </location>
</feature>
<feature type="compositionally biased region" description="Low complexity" evidence="1">
    <location>
        <begin position="1378"/>
        <end position="1402"/>
    </location>
</feature>
<protein>
    <recommendedName>
        <fullName evidence="2">F-box domain-containing protein</fullName>
    </recommendedName>
</protein>
<dbReference type="PROSITE" id="PS50181">
    <property type="entry name" value="FBOX"/>
    <property type="match status" value="1"/>
</dbReference>
<feature type="compositionally biased region" description="Low complexity" evidence="1">
    <location>
        <begin position="431"/>
        <end position="445"/>
    </location>
</feature>
<dbReference type="EMBL" id="JAHCVI010000001">
    <property type="protein sequence ID" value="KAG7292544.1"/>
    <property type="molecule type" value="Genomic_DNA"/>
</dbReference>
<dbReference type="InterPro" id="IPR055589">
    <property type="entry name" value="DUF7165"/>
</dbReference>
<reference evidence="3" key="1">
    <citation type="submission" date="2023-02" db="EMBL/GenBank/DDBJ databases">
        <authorList>
            <person name="Palmer J.M."/>
        </authorList>
    </citation>
    <scope>NUCLEOTIDE SEQUENCE</scope>
    <source>
        <strain evidence="3">FW57</strain>
    </source>
</reference>
<feature type="region of interest" description="Disordered" evidence="1">
    <location>
        <begin position="1"/>
        <end position="32"/>
    </location>
</feature>
<dbReference type="Pfam" id="PF23749">
    <property type="entry name" value="DUF7165"/>
    <property type="match status" value="1"/>
</dbReference>
<feature type="compositionally biased region" description="Polar residues" evidence="1">
    <location>
        <begin position="449"/>
        <end position="461"/>
    </location>
</feature>
<proteinExistence type="predicted"/>
<name>A0AAD4F3R3_9PEZI</name>
<keyword evidence="4" id="KW-1185">Reference proteome</keyword>
<feature type="region of interest" description="Disordered" evidence="1">
    <location>
        <begin position="591"/>
        <end position="659"/>
    </location>
</feature>
<feature type="region of interest" description="Disordered" evidence="1">
    <location>
        <begin position="429"/>
        <end position="461"/>
    </location>
</feature>
<dbReference type="InterPro" id="IPR036047">
    <property type="entry name" value="F-box-like_dom_sf"/>
</dbReference>
<dbReference type="SUPFAM" id="SSF81383">
    <property type="entry name" value="F-box domain"/>
    <property type="match status" value="1"/>
</dbReference>
<dbReference type="InterPro" id="IPR001810">
    <property type="entry name" value="F-box_dom"/>
</dbReference>
<feature type="region of interest" description="Disordered" evidence="1">
    <location>
        <begin position="849"/>
        <end position="943"/>
    </location>
</feature>
<accession>A0AAD4F3R3</accession>
<feature type="compositionally biased region" description="Basic and acidic residues" evidence="1">
    <location>
        <begin position="761"/>
        <end position="771"/>
    </location>
</feature>